<sequence length="537" mass="59150">MKVKCQSCGNIKNANFMNKCDTSLDLAEMCTRSRWENANLFVKLKCCPCGSESEWKQVVFCSPGVWNVAASANRLQVKTEGVRNILGAVFGKNDVDETTFDVDELVNEAIRSHVGCCVTLGGSHVPEHKTNSSVVSYPTKLRAIPSHKADILRAMVGQYTKSALGHEYLFSNDSADQGDLAINISLGFGASLRHSWADPNEVGWLHLLGEAAGQLDTLMRLQDDDMEQCSKSVALWANVSIKAGCVGPLELRTRVRGSLCYDSYLERYRLKEPNYEDTFLTLEDASGIAGMVESQVLGRYYESIHLNMGDVFEAGLCRGCRWASHVVAFAALIYHDGADLINDVGGRERQNIIRLCANSHSSTLLGLGAYAEWVLRAALTDQLTSCSACGIRVAAIARTAYGWYYSVERYRMWECSNKTGVRPYTMEEVRCGFEIVKRLRVLADKAMETVGHKLENFDESKCALNQCCQCRCQCSIDADKDPTAVLEELLAGKDKCCVACHALTGVVEKASLANIAYSTVAYAVENVGSRVECVRDN</sequence>
<organism evidence="1 2">
    <name type="scientific">Basidiobolus ranarum</name>
    <dbReference type="NCBI Taxonomy" id="34480"/>
    <lineage>
        <taxon>Eukaryota</taxon>
        <taxon>Fungi</taxon>
        <taxon>Fungi incertae sedis</taxon>
        <taxon>Zoopagomycota</taxon>
        <taxon>Entomophthoromycotina</taxon>
        <taxon>Basidiobolomycetes</taxon>
        <taxon>Basidiobolales</taxon>
        <taxon>Basidiobolaceae</taxon>
        <taxon>Basidiobolus</taxon>
    </lineage>
</organism>
<dbReference type="Proteomes" id="UP001479436">
    <property type="component" value="Unassembled WGS sequence"/>
</dbReference>
<evidence type="ECO:0000313" key="1">
    <source>
        <dbReference type="EMBL" id="KAK9760385.1"/>
    </source>
</evidence>
<evidence type="ECO:0000313" key="2">
    <source>
        <dbReference type="Proteomes" id="UP001479436"/>
    </source>
</evidence>
<proteinExistence type="predicted"/>
<reference evidence="1 2" key="1">
    <citation type="submission" date="2023-04" db="EMBL/GenBank/DDBJ databases">
        <title>Genome of Basidiobolus ranarum AG-B5.</title>
        <authorList>
            <person name="Stajich J.E."/>
            <person name="Carter-House D."/>
            <person name="Gryganskyi A."/>
        </authorList>
    </citation>
    <scope>NUCLEOTIDE SEQUENCE [LARGE SCALE GENOMIC DNA]</scope>
    <source>
        <strain evidence="1 2">AG-B5</strain>
    </source>
</reference>
<keyword evidence="2" id="KW-1185">Reference proteome</keyword>
<protein>
    <submittedName>
        <fullName evidence="1">Uncharacterized protein</fullName>
    </submittedName>
</protein>
<gene>
    <name evidence="1" type="ORF">K7432_015643</name>
</gene>
<name>A0ABR2WFW3_9FUNG</name>
<dbReference type="EMBL" id="JASJQH010002198">
    <property type="protein sequence ID" value="KAK9760385.1"/>
    <property type="molecule type" value="Genomic_DNA"/>
</dbReference>
<accession>A0ABR2WFW3</accession>
<comment type="caution">
    <text evidence="1">The sequence shown here is derived from an EMBL/GenBank/DDBJ whole genome shotgun (WGS) entry which is preliminary data.</text>
</comment>